<dbReference type="PANTHER" id="PTHR40266:SF2">
    <property type="entry name" value="TOXIN HIGB-1"/>
    <property type="match status" value="1"/>
</dbReference>
<dbReference type="AlphaFoldDB" id="A0A328FBU3"/>
<dbReference type="Proteomes" id="UP000293902">
    <property type="component" value="Chromosome"/>
</dbReference>
<sequence length="97" mass="11489">MIKSFKNAKTEDIFDGTASKAARKCCPQSIWPIARRKLDQINRVQEITELQIPPGNRLEQLKGDRENQYSIRINQQYRICFIWEEGQAYEIEITDYH</sequence>
<name>A0A328FBU3_9BACT</name>
<protein>
    <submittedName>
        <fullName evidence="2">Plasmid maintenance system killer protein</fullName>
    </submittedName>
</protein>
<dbReference type="Pfam" id="PF05015">
    <property type="entry name" value="HigB-like_toxin"/>
    <property type="match status" value="1"/>
</dbReference>
<dbReference type="OrthoDB" id="9801102at2"/>
<gene>
    <name evidence="2" type="ORF">DO021_15170</name>
    <name evidence="1" type="ORF">EYB58_12235</name>
</gene>
<evidence type="ECO:0000313" key="2">
    <source>
        <dbReference type="EMBL" id="RAM01150.1"/>
    </source>
</evidence>
<dbReference type="RefSeq" id="WP_111958176.1">
    <property type="nucleotide sequence ID" value="NZ_CP036313.1"/>
</dbReference>
<proteinExistence type="predicted"/>
<dbReference type="InterPro" id="IPR007711">
    <property type="entry name" value="HigB-1"/>
</dbReference>
<dbReference type="Proteomes" id="UP000248798">
    <property type="component" value="Unassembled WGS sequence"/>
</dbReference>
<dbReference type="InterPro" id="IPR035093">
    <property type="entry name" value="RelE/ParE_toxin_dom_sf"/>
</dbReference>
<keyword evidence="4" id="KW-1185">Reference proteome</keyword>
<evidence type="ECO:0000313" key="3">
    <source>
        <dbReference type="Proteomes" id="UP000248798"/>
    </source>
</evidence>
<reference evidence="2 3" key="1">
    <citation type="submission" date="2018-06" db="EMBL/GenBank/DDBJ databases">
        <title>Complete Genome Sequence of Desulfobacter hydrogenophilus (DSM3380).</title>
        <authorList>
            <person name="Marietou A."/>
            <person name="Schreiber L."/>
            <person name="Marshall I."/>
            <person name="Jorgensen B."/>
        </authorList>
    </citation>
    <scope>NUCLEOTIDE SEQUENCE [LARGE SCALE GENOMIC DNA]</scope>
    <source>
        <strain evidence="2 3">DSM 3380</strain>
    </source>
</reference>
<dbReference type="PANTHER" id="PTHR40266">
    <property type="entry name" value="TOXIN HIGB-1"/>
    <property type="match status" value="1"/>
</dbReference>
<organism evidence="2 3">
    <name type="scientific">Desulfobacter hydrogenophilus</name>
    <dbReference type="NCBI Taxonomy" id="2291"/>
    <lineage>
        <taxon>Bacteria</taxon>
        <taxon>Pseudomonadati</taxon>
        <taxon>Thermodesulfobacteriota</taxon>
        <taxon>Desulfobacteria</taxon>
        <taxon>Desulfobacterales</taxon>
        <taxon>Desulfobacteraceae</taxon>
        <taxon>Desulfobacter</taxon>
    </lineage>
</organism>
<evidence type="ECO:0000313" key="1">
    <source>
        <dbReference type="EMBL" id="QBH13625.1"/>
    </source>
</evidence>
<accession>A0A328FBU3</accession>
<dbReference type="EMBL" id="QLNI01000031">
    <property type="protein sequence ID" value="RAM01150.1"/>
    <property type="molecule type" value="Genomic_DNA"/>
</dbReference>
<reference evidence="1 4" key="2">
    <citation type="submission" date="2019-02" db="EMBL/GenBank/DDBJ databases">
        <title>Complete genome sequence of Desulfobacter hydrogenophilus AcRS1.</title>
        <authorList>
            <person name="Marietou A."/>
            <person name="Lund M.B."/>
            <person name="Marshall I.P.G."/>
            <person name="Schreiber L."/>
            <person name="Jorgensen B."/>
        </authorList>
    </citation>
    <scope>NUCLEOTIDE SEQUENCE [LARGE SCALE GENOMIC DNA]</scope>
    <source>
        <strain evidence="1 4">AcRS1</strain>
    </source>
</reference>
<dbReference type="Gene3D" id="3.30.2310.20">
    <property type="entry name" value="RelE-like"/>
    <property type="match status" value="1"/>
</dbReference>
<dbReference type="EMBL" id="CP036313">
    <property type="protein sequence ID" value="QBH13625.1"/>
    <property type="molecule type" value="Genomic_DNA"/>
</dbReference>
<dbReference type="SUPFAM" id="SSF143011">
    <property type="entry name" value="RelE-like"/>
    <property type="match status" value="1"/>
</dbReference>
<evidence type="ECO:0000313" key="4">
    <source>
        <dbReference type="Proteomes" id="UP000293902"/>
    </source>
</evidence>